<protein>
    <submittedName>
        <fullName evidence="1">Uncharacterized protein</fullName>
    </submittedName>
</protein>
<evidence type="ECO:0000313" key="2">
    <source>
        <dbReference type="Proteomes" id="UP000530660"/>
    </source>
</evidence>
<dbReference type="EMBL" id="VWRR01000001">
    <property type="protein sequence ID" value="KAF6005191.1"/>
    <property type="molecule type" value="Genomic_DNA"/>
</dbReference>
<proteinExistence type="predicted"/>
<comment type="caution">
    <text evidence="1">The sequence shown here is derived from an EMBL/GenBank/DDBJ whole genome shotgun (WGS) entry which is preliminary data.</text>
</comment>
<keyword evidence="2" id="KW-1185">Reference proteome</keyword>
<dbReference type="Proteomes" id="UP000530660">
    <property type="component" value="Unassembled WGS sequence"/>
</dbReference>
<sequence>MIEQSSLAVSSASYASKDSVDAVHPATVLPYRGLPSMSVSAARTKGDILEPITESAAWNLAIEYLLSAEGLFLREGLLNELVDTVDDLQLALQQQFSRLTFGLVPTFGEPNYARLRAIQEILLTQLLPPLPRELDSAPRRLDLNALRRNPHIWRLLIRELFQDSRVLVGKLVERKSVRFWQLLLQRAEKALEQEIQVRRRTSPPVEETPS</sequence>
<organism evidence="1 2">
    <name type="scientific">Cyanidiococcus yangmingshanensis</name>
    <dbReference type="NCBI Taxonomy" id="2690220"/>
    <lineage>
        <taxon>Eukaryota</taxon>
        <taxon>Rhodophyta</taxon>
        <taxon>Bangiophyceae</taxon>
        <taxon>Cyanidiales</taxon>
        <taxon>Cyanidiaceae</taxon>
        <taxon>Cyanidiococcus</taxon>
    </lineage>
</organism>
<dbReference type="AlphaFoldDB" id="A0A7J7IS56"/>
<accession>A0A7J7IS56</accession>
<gene>
    <name evidence="1" type="ORF">F1559_002194</name>
</gene>
<evidence type="ECO:0000313" key="1">
    <source>
        <dbReference type="EMBL" id="KAF6005191.1"/>
    </source>
</evidence>
<reference evidence="1 2" key="1">
    <citation type="journal article" date="2020" name="J. Phycol.">
        <title>Comparative genome analysis reveals Cyanidiococcus gen. nov., a new extremophilic red algal genus sister to Cyanidioschyzon (Cyanidioschyzonaceae, Rhodophyta).</title>
        <authorList>
            <person name="Liu S.-L."/>
            <person name="Chiang Y.-R."/>
            <person name="Yoon H.S."/>
            <person name="Fu H.-Y."/>
        </authorList>
    </citation>
    <scope>NUCLEOTIDE SEQUENCE [LARGE SCALE GENOMIC DNA]</scope>
    <source>
        <strain evidence="1 2">THAL066</strain>
    </source>
</reference>
<name>A0A7J7IS56_9RHOD</name>